<protein>
    <submittedName>
        <fullName evidence="1">Uncharacterized protein</fullName>
    </submittedName>
</protein>
<reference evidence="1 2" key="1">
    <citation type="submission" date="2023-07" db="EMBL/GenBank/DDBJ databases">
        <title>Functional and genomic diversity of the sorghum phyllosphere microbiome.</title>
        <authorList>
            <person name="Shade A."/>
        </authorList>
    </citation>
    <scope>NUCLEOTIDE SEQUENCE [LARGE SCALE GENOMIC DNA]</scope>
    <source>
        <strain evidence="1 2">SORGH_AS_1064</strain>
    </source>
</reference>
<sequence>METKKVSRLSATEKALEVIWELEKKIRRPDVLSGGRML</sequence>
<dbReference type="EMBL" id="JAUTAL010000001">
    <property type="protein sequence ID" value="MDQ1097090.1"/>
    <property type="molecule type" value="Genomic_DNA"/>
</dbReference>
<dbReference type="Proteomes" id="UP001225072">
    <property type="component" value="Unassembled WGS sequence"/>
</dbReference>
<name>A0ABU0TJ69_9FLAO</name>
<evidence type="ECO:0000313" key="2">
    <source>
        <dbReference type="Proteomes" id="UP001225072"/>
    </source>
</evidence>
<evidence type="ECO:0000313" key="1">
    <source>
        <dbReference type="EMBL" id="MDQ1097090.1"/>
    </source>
</evidence>
<accession>A0ABU0TJ69</accession>
<proteinExistence type="predicted"/>
<keyword evidence="2" id="KW-1185">Reference proteome</keyword>
<organism evidence="1 2">
    <name type="scientific">Chryseobacterium camelliae</name>
    <dbReference type="NCBI Taxonomy" id="1265445"/>
    <lineage>
        <taxon>Bacteria</taxon>
        <taxon>Pseudomonadati</taxon>
        <taxon>Bacteroidota</taxon>
        <taxon>Flavobacteriia</taxon>
        <taxon>Flavobacteriales</taxon>
        <taxon>Weeksellaceae</taxon>
        <taxon>Chryseobacterium group</taxon>
        <taxon>Chryseobacterium</taxon>
    </lineage>
</organism>
<gene>
    <name evidence="1" type="ORF">QE404_002237</name>
</gene>
<comment type="caution">
    <text evidence="1">The sequence shown here is derived from an EMBL/GenBank/DDBJ whole genome shotgun (WGS) entry which is preliminary data.</text>
</comment>